<dbReference type="Proteomes" id="UP000228964">
    <property type="component" value="Unassembled WGS sequence"/>
</dbReference>
<keyword evidence="1" id="KW-0472">Membrane</keyword>
<feature type="transmembrane region" description="Helical" evidence="1">
    <location>
        <begin position="50"/>
        <end position="76"/>
    </location>
</feature>
<feature type="transmembrane region" description="Helical" evidence="1">
    <location>
        <begin position="386"/>
        <end position="409"/>
    </location>
</feature>
<keyword evidence="1" id="KW-1133">Transmembrane helix</keyword>
<name>A0A2M6WS74_9BACT</name>
<proteinExistence type="predicted"/>
<dbReference type="AlphaFoldDB" id="A0A2M6WS74"/>
<keyword evidence="1" id="KW-0812">Transmembrane</keyword>
<dbReference type="EMBL" id="PFAO01000012">
    <property type="protein sequence ID" value="PIT95556.1"/>
    <property type="molecule type" value="Genomic_DNA"/>
</dbReference>
<evidence type="ECO:0000313" key="4">
    <source>
        <dbReference type="Proteomes" id="UP000228964"/>
    </source>
</evidence>
<dbReference type="PANTHER" id="PTHR36851">
    <property type="entry name" value="UNNAMED PRODUCT"/>
    <property type="match status" value="1"/>
</dbReference>
<protein>
    <recommendedName>
        <fullName evidence="2">Glycosyltransferase 2-like domain-containing protein</fullName>
    </recommendedName>
</protein>
<gene>
    <name evidence="3" type="ORF">COT96_00560</name>
</gene>
<organism evidence="3 4">
    <name type="scientific">Candidatus Falkowbacteria bacterium CG10_big_fil_rev_8_21_14_0_10_38_22</name>
    <dbReference type="NCBI Taxonomy" id="1974564"/>
    <lineage>
        <taxon>Bacteria</taxon>
        <taxon>Candidatus Falkowiibacteriota</taxon>
    </lineage>
</organism>
<dbReference type="SUPFAM" id="SSF53448">
    <property type="entry name" value="Nucleotide-diphospho-sugar transferases"/>
    <property type="match status" value="1"/>
</dbReference>
<comment type="caution">
    <text evidence="3">The sequence shown here is derived from an EMBL/GenBank/DDBJ whole genome shotgun (WGS) entry which is preliminary data.</text>
</comment>
<reference evidence="4" key="1">
    <citation type="submission" date="2017-09" db="EMBL/GenBank/DDBJ databases">
        <title>Depth-based differentiation of microbial function through sediment-hosted aquifers and enrichment of novel symbionts in the deep terrestrial subsurface.</title>
        <authorList>
            <person name="Probst A.J."/>
            <person name="Ladd B."/>
            <person name="Jarett J.K."/>
            <person name="Geller-Mcgrath D.E."/>
            <person name="Sieber C.M.K."/>
            <person name="Emerson J.B."/>
            <person name="Anantharaman K."/>
            <person name="Thomas B.C."/>
            <person name="Malmstrom R."/>
            <person name="Stieglmeier M."/>
            <person name="Klingl A."/>
            <person name="Woyke T."/>
            <person name="Ryan C.M."/>
            <person name="Banfield J.F."/>
        </authorList>
    </citation>
    <scope>NUCLEOTIDE SEQUENCE [LARGE SCALE GENOMIC DNA]</scope>
</reference>
<feature type="transmembrane region" description="Helical" evidence="1">
    <location>
        <begin position="429"/>
        <end position="449"/>
    </location>
</feature>
<dbReference type="InterPro" id="IPR029044">
    <property type="entry name" value="Nucleotide-diphossugar_trans"/>
</dbReference>
<feature type="domain" description="Glycosyltransferase 2-like" evidence="2">
    <location>
        <begin position="207"/>
        <end position="404"/>
    </location>
</feature>
<dbReference type="InterPro" id="IPR001173">
    <property type="entry name" value="Glyco_trans_2-like"/>
</dbReference>
<evidence type="ECO:0000313" key="3">
    <source>
        <dbReference type="EMBL" id="PIT95556.1"/>
    </source>
</evidence>
<evidence type="ECO:0000256" key="1">
    <source>
        <dbReference type="SAM" id="Phobius"/>
    </source>
</evidence>
<dbReference type="Pfam" id="PF13632">
    <property type="entry name" value="Glyco_trans_2_3"/>
    <property type="match status" value="1"/>
</dbReference>
<feature type="transmembrane region" description="Helical" evidence="1">
    <location>
        <begin position="21"/>
        <end position="44"/>
    </location>
</feature>
<dbReference type="PANTHER" id="PTHR36851:SF1">
    <property type="entry name" value="GLYCO_TRANS_2-LIKE DOMAIN-CONTAINING PROTEIN"/>
    <property type="match status" value="1"/>
</dbReference>
<feature type="transmembrane region" description="Helical" evidence="1">
    <location>
        <begin position="461"/>
        <end position="484"/>
    </location>
</feature>
<sequence>MNYLRVGKASELAGRDKKIYRILEIIPGFLSWATLLVLLILSYFKPVWVAYFIIGFDVYWLLLVLYLGLLLLAAYLEMQRNLKINWRLECQNLAWQDVYQLIIFPTYNESLSVIRSSFQGLVADGYPTDKMIVVLALEARGGPEALNNANIIKEEFAHKFKSFLITVHPDNIVGELKGKGANQAWAARAVKEKIIDKEGYDYDKILVSVFDIDTVVCPGYFFRLTYKFLTVANPYRASYQPIPVYHNNIWQAHFFARVAAASNTFWQMMQQIRQEKLATYSSHSMTWRALSDIGFWSTNMVSEDSRIFWHCFCYYQGDYRVEPLYFPVSMDVCMDDNVRKTLKSLYKQQRRWGWGVENVPYLIFNIGKNWRNLPLKKIINRILVQLYGFHSWATNALIIGVIGWMPMILGGDQFNAMVLSSNLPVVTRTLMTVAMIGLIFSAIISTLLLPKRPANYGMIKSTVMILQWLILPVSIIIFGSIPALEAQTRLMLGKYMGFWVTPKSR</sequence>
<dbReference type="Gene3D" id="3.90.550.10">
    <property type="entry name" value="Spore Coat Polysaccharide Biosynthesis Protein SpsA, Chain A"/>
    <property type="match status" value="1"/>
</dbReference>
<evidence type="ECO:0000259" key="2">
    <source>
        <dbReference type="Pfam" id="PF13632"/>
    </source>
</evidence>
<accession>A0A2M6WS74</accession>